<sequence length="561" mass="59764">MSIAMSRRTFVNGAVAVAGAAALSPVLSACGGGKSSSSKGGANSKTGLAAVIPAYVASTAVKPDIPTVTGAAGSFTDPGYLTYPAHPVATVSGIPGKGGSYTAVTPMWDALPPAGNSFYQAMNKALGINLTMKPANGNDYATIIPTMTAAKKLPDWINLPSWWNNTFNMGELVGTQLADLTPYLSGEKIKKYPNLAAIPTLAWQVSAWEDKIYGIPTFASGMPLSGSVFYRRDILEAKGITADQVKSAEDYMNLGKELTDAKGGVWAFGEVWTSLYQAWGLPDKYKVVDGKLVHFYEMPEMLEALDWHYRLAKAGYVHPDALAGNTNNASTRFYAGKALIQGGGTGDWSLSDYQSGTAANKNYRRGAFNIIAADGKSDPQIFLGASTSMLSYFNAKLSGDQIQELLAVADYLSAPFGSAEYTMANYGVEGVHYTLQNGLPTYTAEGKKTALPKTFPFLGAGPSVVFNPGAEQVTRDSLAWCTAASKHAYKPVFYGMNITLPARFSTIANAQSVQDTIKDVTHGLKKVSDYQAVLASWKSSGGDRLKAWYQTEILDKLGTGQ</sequence>
<dbReference type="InterPro" id="IPR006311">
    <property type="entry name" value="TAT_signal"/>
</dbReference>
<dbReference type="Proteomes" id="UP001160499">
    <property type="component" value="Unassembled WGS sequence"/>
</dbReference>
<dbReference type="PROSITE" id="PS51318">
    <property type="entry name" value="TAT"/>
    <property type="match status" value="1"/>
</dbReference>
<evidence type="ECO:0000256" key="1">
    <source>
        <dbReference type="ARBA" id="ARBA00008520"/>
    </source>
</evidence>
<name>A0ABT6M1K5_9ACTN</name>
<organism evidence="3 4">
    <name type="scientific">Streptomyces pseudovenezuelae</name>
    <dbReference type="NCBI Taxonomy" id="67350"/>
    <lineage>
        <taxon>Bacteria</taxon>
        <taxon>Bacillati</taxon>
        <taxon>Actinomycetota</taxon>
        <taxon>Actinomycetes</taxon>
        <taxon>Kitasatosporales</taxon>
        <taxon>Streptomycetaceae</taxon>
        <taxon>Streptomyces</taxon>
        <taxon>Streptomyces aurantiacus group</taxon>
    </lineage>
</organism>
<dbReference type="Gene3D" id="3.40.190.10">
    <property type="entry name" value="Periplasmic binding protein-like II"/>
    <property type="match status" value="1"/>
</dbReference>
<proteinExistence type="inferred from homology"/>
<dbReference type="SUPFAM" id="SSF53850">
    <property type="entry name" value="Periplasmic binding protein-like II"/>
    <property type="match status" value="1"/>
</dbReference>
<evidence type="ECO:0000256" key="2">
    <source>
        <dbReference type="SAM" id="SignalP"/>
    </source>
</evidence>
<feature type="signal peptide" evidence="2">
    <location>
        <begin position="1"/>
        <end position="29"/>
    </location>
</feature>
<dbReference type="PROSITE" id="PS51257">
    <property type="entry name" value="PROKAR_LIPOPROTEIN"/>
    <property type="match status" value="1"/>
</dbReference>
<feature type="chain" id="PRO_5045643900" evidence="2">
    <location>
        <begin position="30"/>
        <end position="561"/>
    </location>
</feature>
<evidence type="ECO:0000313" key="3">
    <source>
        <dbReference type="EMBL" id="MDH6222442.1"/>
    </source>
</evidence>
<comment type="caution">
    <text evidence="3">The sequence shown here is derived from an EMBL/GenBank/DDBJ whole genome shotgun (WGS) entry which is preliminary data.</text>
</comment>
<dbReference type="PANTHER" id="PTHR43649:SF31">
    <property type="entry name" value="SN-GLYCEROL-3-PHOSPHATE-BINDING PERIPLASMIC PROTEIN UGPB"/>
    <property type="match status" value="1"/>
</dbReference>
<reference evidence="3 4" key="1">
    <citation type="submission" date="2023-04" db="EMBL/GenBank/DDBJ databases">
        <title>Forest soil microbial communities from Buena Vista Peninsula, Colon Province, Panama.</title>
        <authorList>
            <person name="Bouskill N."/>
        </authorList>
    </citation>
    <scope>NUCLEOTIDE SEQUENCE [LARGE SCALE GENOMIC DNA]</scope>
    <source>
        <strain evidence="3 4">GGS1</strain>
    </source>
</reference>
<keyword evidence="4" id="KW-1185">Reference proteome</keyword>
<dbReference type="PANTHER" id="PTHR43649">
    <property type="entry name" value="ARABINOSE-BINDING PROTEIN-RELATED"/>
    <property type="match status" value="1"/>
</dbReference>
<dbReference type="EMBL" id="JARXVH010000034">
    <property type="protein sequence ID" value="MDH6222442.1"/>
    <property type="molecule type" value="Genomic_DNA"/>
</dbReference>
<keyword evidence="2" id="KW-0732">Signal</keyword>
<protein>
    <submittedName>
        <fullName evidence="3">Aldouronate transport system substrate-binding protein</fullName>
    </submittedName>
</protein>
<dbReference type="RefSeq" id="WP_280883067.1">
    <property type="nucleotide sequence ID" value="NZ_JARXVH010000034.1"/>
</dbReference>
<gene>
    <name evidence="3" type="ORF">M2283_009793</name>
</gene>
<evidence type="ECO:0000313" key="4">
    <source>
        <dbReference type="Proteomes" id="UP001160499"/>
    </source>
</evidence>
<comment type="similarity">
    <text evidence="1">Belongs to the bacterial solute-binding protein 1 family.</text>
</comment>
<dbReference type="InterPro" id="IPR050490">
    <property type="entry name" value="Bact_solute-bd_prot1"/>
</dbReference>
<accession>A0ABT6M1K5</accession>